<organism evidence="7 8">
    <name type="scientific">Argiope bruennichi</name>
    <name type="common">Wasp spider</name>
    <name type="synonym">Aranea bruennichi</name>
    <dbReference type="NCBI Taxonomy" id="94029"/>
    <lineage>
        <taxon>Eukaryota</taxon>
        <taxon>Metazoa</taxon>
        <taxon>Ecdysozoa</taxon>
        <taxon>Arthropoda</taxon>
        <taxon>Chelicerata</taxon>
        <taxon>Arachnida</taxon>
        <taxon>Araneae</taxon>
        <taxon>Araneomorphae</taxon>
        <taxon>Entelegynae</taxon>
        <taxon>Araneoidea</taxon>
        <taxon>Araneidae</taxon>
        <taxon>Argiope</taxon>
    </lineage>
</organism>
<dbReference type="GO" id="GO:0005634">
    <property type="term" value="C:nucleus"/>
    <property type="evidence" value="ECO:0007669"/>
    <property type="project" value="TreeGrafter"/>
</dbReference>
<keyword evidence="8" id="KW-1185">Reference proteome</keyword>
<dbReference type="InterPro" id="IPR013083">
    <property type="entry name" value="Znf_RING/FYVE/PHD"/>
</dbReference>
<sequence>MEDNHPFLRFSDEKSVKKRKRQREDEESYQFQTNDKPVEKKKRFDGDTEGNSDDNVQCSVCLDTVCCLIMKSLPCAHIFHEICINEWLKRSDNCPVCRSPIDSLEDPFEVETTLSREELREIYYHLNGISMTLFREYSVLTEMRDAVRSLSEILNNGRSE</sequence>
<feature type="region of interest" description="Disordered" evidence="5">
    <location>
        <begin position="1"/>
        <end position="52"/>
    </location>
</feature>
<name>A0A8T0EQR0_ARGBR</name>
<accession>A0A8T0EQR0</accession>
<dbReference type="Proteomes" id="UP000807504">
    <property type="component" value="Unassembled WGS sequence"/>
</dbReference>
<keyword evidence="1" id="KW-0479">Metal-binding</keyword>
<dbReference type="PROSITE" id="PS50089">
    <property type="entry name" value="ZF_RING_2"/>
    <property type="match status" value="1"/>
</dbReference>
<dbReference type="PANTHER" id="PTHR45931:SF3">
    <property type="entry name" value="RING ZINC FINGER-CONTAINING PROTEIN"/>
    <property type="match status" value="1"/>
</dbReference>
<dbReference type="Pfam" id="PF13639">
    <property type="entry name" value="zf-RING_2"/>
    <property type="match status" value="1"/>
</dbReference>
<dbReference type="EMBL" id="JABXBU010002227">
    <property type="protein sequence ID" value="KAF8774539.1"/>
    <property type="molecule type" value="Genomic_DNA"/>
</dbReference>
<feature type="compositionally biased region" description="Basic and acidic residues" evidence="5">
    <location>
        <begin position="1"/>
        <end position="15"/>
    </location>
</feature>
<dbReference type="Gene3D" id="3.30.40.10">
    <property type="entry name" value="Zinc/RING finger domain, C3HC4 (zinc finger)"/>
    <property type="match status" value="1"/>
</dbReference>
<evidence type="ECO:0000256" key="5">
    <source>
        <dbReference type="SAM" id="MobiDB-lite"/>
    </source>
</evidence>
<keyword evidence="2 4" id="KW-0863">Zinc-finger</keyword>
<evidence type="ECO:0000256" key="4">
    <source>
        <dbReference type="PROSITE-ProRule" id="PRU00175"/>
    </source>
</evidence>
<dbReference type="SMART" id="SM00184">
    <property type="entry name" value="RING"/>
    <property type="match status" value="1"/>
</dbReference>
<dbReference type="PANTHER" id="PTHR45931">
    <property type="entry name" value="SI:CH211-59O9.10"/>
    <property type="match status" value="1"/>
</dbReference>
<evidence type="ECO:0000313" key="8">
    <source>
        <dbReference type="Proteomes" id="UP000807504"/>
    </source>
</evidence>
<comment type="caution">
    <text evidence="7">The sequence shown here is derived from an EMBL/GenBank/DDBJ whole genome shotgun (WGS) entry which is preliminary data.</text>
</comment>
<protein>
    <submittedName>
        <fullName evidence="7">E3 ubiquitin-protein ligase SDIR1 like protein</fullName>
    </submittedName>
</protein>
<dbReference type="InterPro" id="IPR001841">
    <property type="entry name" value="Znf_RING"/>
</dbReference>
<evidence type="ECO:0000259" key="6">
    <source>
        <dbReference type="PROSITE" id="PS50089"/>
    </source>
</evidence>
<evidence type="ECO:0000256" key="2">
    <source>
        <dbReference type="ARBA" id="ARBA00022771"/>
    </source>
</evidence>
<reference evidence="7" key="1">
    <citation type="journal article" date="2020" name="bioRxiv">
        <title>Chromosome-level reference genome of the European wasp spider Argiope bruennichi: a resource for studies on range expansion and evolutionary adaptation.</title>
        <authorList>
            <person name="Sheffer M.M."/>
            <person name="Hoppe A."/>
            <person name="Krehenwinkel H."/>
            <person name="Uhl G."/>
            <person name="Kuss A.W."/>
            <person name="Jensen L."/>
            <person name="Jensen C."/>
            <person name="Gillespie R.G."/>
            <person name="Hoff K.J."/>
            <person name="Prost S."/>
        </authorList>
    </citation>
    <scope>NUCLEOTIDE SEQUENCE</scope>
</reference>
<evidence type="ECO:0000256" key="1">
    <source>
        <dbReference type="ARBA" id="ARBA00022723"/>
    </source>
</evidence>
<evidence type="ECO:0000256" key="3">
    <source>
        <dbReference type="ARBA" id="ARBA00022833"/>
    </source>
</evidence>
<feature type="compositionally biased region" description="Basic and acidic residues" evidence="5">
    <location>
        <begin position="36"/>
        <end position="46"/>
    </location>
</feature>
<feature type="domain" description="RING-type" evidence="6">
    <location>
        <begin position="58"/>
        <end position="98"/>
    </location>
</feature>
<dbReference type="GO" id="GO:0061630">
    <property type="term" value="F:ubiquitin protein ligase activity"/>
    <property type="evidence" value="ECO:0007669"/>
    <property type="project" value="TreeGrafter"/>
</dbReference>
<proteinExistence type="predicted"/>
<dbReference type="GO" id="GO:0006511">
    <property type="term" value="P:ubiquitin-dependent protein catabolic process"/>
    <property type="evidence" value="ECO:0007669"/>
    <property type="project" value="TreeGrafter"/>
</dbReference>
<evidence type="ECO:0000313" key="7">
    <source>
        <dbReference type="EMBL" id="KAF8774539.1"/>
    </source>
</evidence>
<dbReference type="InterPro" id="IPR051834">
    <property type="entry name" value="RING_finger_E3_ligase"/>
</dbReference>
<dbReference type="GO" id="GO:0008270">
    <property type="term" value="F:zinc ion binding"/>
    <property type="evidence" value="ECO:0007669"/>
    <property type="project" value="UniProtKB-KW"/>
</dbReference>
<dbReference type="SUPFAM" id="SSF57850">
    <property type="entry name" value="RING/U-box"/>
    <property type="match status" value="1"/>
</dbReference>
<dbReference type="AlphaFoldDB" id="A0A8T0EQR0"/>
<keyword evidence="3" id="KW-0862">Zinc</keyword>
<reference evidence="7" key="2">
    <citation type="submission" date="2020-06" db="EMBL/GenBank/DDBJ databases">
        <authorList>
            <person name="Sheffer M."/>
        </authorList>
    </citation>
    <scope>NUCLEOTIDE SEQUENCE</scope>
</reference>
<gene>
    <name evidence="7" type="ORF">HNY73_017077</name>
</gene>